<sequence length="70" mass="7879">MKESNQNNDRYTAAGTDIDAVKEQSRRSGLSYNEAKEWIAKTSGGHGTNIYSDTNAEEVKQKNRQTKDNK</sequence>
<gene>
    <name evidence="2" type="ORF">SAMN05216232_1014</name>
</gene>
<comment type="caution">
    <text evidence="2">The sequence shown here is derived from an EMBL/GenBank/DDBJ whole genome shotgun (WGS) entry which is preliminary data.</text>
</comment>
<evidence type="ECO:0000256" key="1">
    <source>
        <dbReference type="SAM" id="MobiDB-lite"/>
    </source>
</evidence>
<protein>
    <recommendedName>
        <fullName evidence="4">Small, acid-soluble spore protein gamma-type</fullName>
    </recommendedName>
</protein>
<feature type="region of interest" description="Disordered" evidence="1">
    <location>
        <begin position="43"/>
        <end position="70"/>
    </location>
</feature>
<feature type="compositionally biased region" description="Basic and acidic residues" evidence="1">
    <location>
        <begin position="57"/>
        <end position="70"/>
    </location>
</feature>
<feature type="compositionally biased region" description="Polar residues" evidence="1">
    <location>
        <begin position="1"/>
        <end position="10"/>
    </location>
</feature>
<dbReference type="EMBL" id="FOEH01000001">
    <property type="protein sequence ID" value="SEP83010.1"/>
    <property type="molecule type" value="Genomic_DNA"/>
</dbReference>
<dbReference type="RefSeq" id="WP_092502736.1">
    <property type="nucleotide sequence ID" value="NZ_FOEH01000001.1"/>
</dbReference>
<name>A0A1H9B1T9_9BACI</name>
<evidence type="ECO:0000313" key="2">
    <source>
        <dbReference type="EMBL" id="SEP83010.1"/>
    </source>
</evidence>
<evidence type="ECO:0008006" key="4">
    <source>
        <dbReference type="Google" id="ProtNLM"/>
    </source>
</evidence>
<reference evidence="2 3" key="1">
    <citation type="submission" date="2016-10" db="EMBL/GenBank/DDBJ databases">
        <authorList>
            <person name="Varghese N."/>
            <person name="Submissions S."/>
        </authorList>
    </citation>
    <scope>NUCLEOTIDE SEQUENCE [LARGE SCALE GENOMIC DNA]</scope>
    <source>
        <strain evidence="2 3">CGMCC 1.7734</strain>
    </source>
</reference>
<dbReference type="Proteomes" id="UP000198733">
    <property type="component" value="Unassembled WGS sequence"/>
</dbReference>
<accession>A0A1H9B1T9</accession>
<evidence type="ECO:0000313" key="3">
    <source>
        <dbReference type="Proteomes" id="UP000198733"/>
    </source>
</evidence>
<proteinExistence type="predicted"/>
<keyword evidence="3" id="KW-1185">Reference proteome</keyword>
<organism evidence="2 3">
    <name type="scientific">Virgibacillus subterraneus</name>
    <dbReference type="NCBI Taxonomy" id="621109"/>
    <lineage>
        <taxon>Bacteria</taxon>
        <taxon>Bacillati</taxon>
        <taxon>Bacillota</taxon>
        <taxon>Bacilli</taxon>
        <taxon>Bacillales</taxon>
        <taxon>Bacillaceae</taxon>
        <taxon>Virgibacillus</taxon>
    </lineage>
</organism>
<feature type="region of interest" description="Disordered" evidence="1">
    <location>
        <begin position="1"/>
        <end position="30"/>
    </location>
</feature>